<evidence type="ECO:0000313" key="2">
    <source>
        <dbReference type="EMBL" id="ABS63679.1"/>
    </source>
</evidence>
<evidence type="ECO:0000256" key="1">
    <source>
        <dbReference type="SAM" id="Phobius"/>
    </source>
</evidence>
<proteinExistence type="predicted"/>
<feature type="transmembrane region" description="Helical" evidence="1">
    <location>
        <begin position="145"/>
        <end position="169"/>
    </location>
</feature>
<name>A7HUU6_PARL1</name>
<dbReference type="STRING" id="402881.Plav_2065"/>
<feature type="transmembrane region" description="Helical" evidence="1">
    <location>
        <begin position="12"/>
        <end position="36"/>
    </location>
</feature>
<feature type="transmembrane region" description="Helical" evidence="1">
    <location>
        <begin position="190"/>
        <end position="214"/>
    </location>
</feature>
<dbReference type="PANTHER" id="PTHR34219:SF3">
    <property type="entry name" value="BLL7967 PROTEIN"/>
    <property type="match status" value="1"/>
</dbReference>
<evidence type="ECO:0000313" key="3">
    <source>
        <dbReference type="Proteomes" id="UP000006377"/>
    </source>
</evidence>
<dbReference type="HOGENOM" id="CLU_031962_0_0_5"/>
<organism evidence="2 3">
    <name type="scientific">Parvibaculum lavamentivorans (strain DS-1 / DSM 13023 / NCIMB 13966)</name>
    <dbReference type="NCBI Taxonomy" id="402881"/>
    <lineage>
        <taxon>Bacteria</taxon>
        <taxon>Pseudomonadati</taxon>
        <taxon>Pseudomonadota</taxon>
        <taxon>Alphaproteobacteria</taxon>
        <taxon>Hyphomicrobiales</taxon>
        <taxon>Parvibaculaceae</taxon>
        <taxon>Parvibaculum</taxon>
    </lineage>
</organism>
<dbReference type="eggNOG" id="COG3182">
    <property type="taxonomic scope" value="Bacteria"/>
</dbReference>
<dbReference type="AlphaFoldDB" id="A7HUU6"/>
<reference evidence="2 3" key="1">
    <citation type="journal article" date="2011" name="Stand. Genomic Sci.">
        <title>Complete genome sequence of Parvibaculum lavamentivorans type strain (DS-1(T)).</title>
        <authorList>
            <person name="Schleheck D."/>
            <person name="Weiss M."/>
            <person name="Pitluck S."/>
            <person name="Bruce D."/>
            <person name="Land M.L."/>
            <person name="Han S."/>
            <person name="Saunders E."/>
            <person name="Tapia R."/>
            <person name="Detter C."/>
            <person name="Brettin T."/>
            <person name="Han J."/>
            <person name="Woyke T."/>
            <person name="Goodwin L."/>
            <person name="Pennacchio L."/>
            <person name="Nolan M."/>
            <person name="Cook A.M."/>
            <person name="Kjelleberg S."/>
            <person name="Thomas T."/>
        </authorList>
    </citation>
    <scope>NUCLEOTIDE SEQUENCE [LARGE SCALE GENOMIC DNA]</scope>
    <source>
        <strain evidence="3">DS-1 / DSM 13023 / NCIMB 13966</strain>
    </source>
</reference>
<dbReference type="EMBL" id="CP000774">
    <property type="protein sequence ID" value="ABS63679.1"/>
    <property type="molecule type" value="Genomic_DNA"/>
</dbReference>
<dbReference type="RefSeq" id="WP_012110983.1">
    <property type="nucleotide sequence ID" value="NC_009719.1"/>
</dbReference>
<gene>
    <name evidence="2" type="ordered locus">Plav_2065</name>
</gene>
<sequence>MSSGAVKAWYLVHKWTSLVCTAFLLMLCITGLPLIFHEEIDTLLEGERVLPEVPEGTPWKTLDDALVTATSKFPGEVPLFMSFDEDQPVVNVTTGPTVTAGVEQMNFISIDRRTAVPVRTPDDEGIMHFILELHVDMFLGLPGELFLGFMGTLFFIAIVSGVVVYTPFMRKLPFGTVRVTRNNRAKWLDMHNLIGVVTLMWASVVGLTGVVNTLSTPLVDLWRMDQLAEMVAPYEGKPVPQDLASLDEAVKTAMAAAPGTRPQFVAFPGVRFSSNHHYAVWLRGATPATEQLLTPALVDAQTGALTEMRSMPWYMTMLRLSQPLHFGDYGGMPMKILWAILDIAAIVVLGSGLYLWLARRSLPAPGTAARRAAGRNGLLPEGGAAE</sequence>
<accession>A7HUU6</accession>
<dbReference type="OrthoDB" id="6307929at2"/>
<keyword evidence="1" id="KW-0812">Transmembrane</keyword>
<dbReference type="KEGG" id="pla:Plav_2065"/>
<keyword evidence="3" id="KW-1185">Reference proteome</keyword>
<dbReference type="Pfam" id="PF03929">
    <property type="entry name" value="PepSY_TM"/>
    <property type="match status" value="1"/>
</dbReference>
<keyword evidence="1" id="KW-0472">Membrane</keyword>
<dbReference type="PANTHER" id="PTHR34219">
    <property type="entry name" value="IRON-REGULATED INNER MEMBRANE PROTEIN-RELATED"/>
    <property type="match status" value="1"/>
</dbReference>
<protein>
    <submittedName>
        <fullName evidence="2">PepSY-associated TM helix domain protein</fullName>
    </submittedName>
</protein>
<keyword evidence="1" id="KW-1133">Transmembrane helix</keyword>
<feature type="transmembrane region" description="Helical" evidence="1">
    <location>
        <begin position="336"/>
        <end position="357"/>
    </location>
</feature>
<dbReference type="InterPro" id="IPR005625">
    <property type="entry name" value="PepSY-ass_TM"/>
</dbReference>
<dbReference type="Proteomes" id="UP000006377">
    <property type="component" value="Chromosome"/>
</dbReference>